<proteinExistence type="predicted"/>
<accession>A0A7U2HZD5</accession>
<dbReference type="VEuPathDB" id="FungiDB:JI435_038800"/>
<keyword evidence="2" id="KW-0732">Signal</keyword>
<dbReference type="AlphaFoldDB" id="A0A7U2HZD5"/>
<protein>
    <submittedName>
        <fullName evidence="3">Uncharacterized protein</fullName>
    </submittedName>
</protein>
<dbReference type="OrthoDB" id="3800745at2759"/>
<evidence type="ECO:0000313" key="4">
    <source>
        <dbReference type="Proteomes" id="UP000663193"/>
    </source>
</evidence>
<organism evidence="3 4">
    <name type="scientific">Phaeosphaeria nodorum (strain SN15 / ATCC MYA-4574 / FGSC 10173)</name>
    <name type="common">Glume blotch fungus</name>
    <name type="synonym">Parastagonospora nodorum</name>
    <dbReference type="NCBI Taxonomy" id="321614"/>
    <lineage>
        <taxon>Eukaryota</taxon>
        <taxon>Fungi</taxon>
        <taxon>Dikarya</taxon>
        <taxon>Ascomycota</taxon>
        <taxon>Pezizomycotina</taxon>
        <taxon>Dothideomycetes</taxon>
        <taxon>Pleosporomycetidae</taxon>
        <taxon>Pleosporales</taxon>
        <taxon>Pleosporineae</taxon>
        <taxon>Phaeosphaeriaceae</taxon>
        <taxon>Parastagonospora</taxon>
    </lineage>
</organism>
<evidence type="ECO:0000256" key="2">
    <source>
        <dbReference type="SAM" id="SignalP"/>
    </source>
</evidence>
<feature type="signal peptide" evidence="2">
    <location>
        <begin position="1"/>
        <end position="16"/>
    </location>
</feature>
<evidence type="ECO:0000313" key="3">
    <source>
        <dbReference type="EMBL" id="QRC93672.1"/>
    </source>
</evidence>
<evidence type="ECO:0000256" key="1">
    <source>
        <dbReference type="SAM" id="MobiDB-lite"/>
    </source>
</evidence>
<reference evidence="4" key="1">
    <citation type="journal article" date="2021" name="BMC Genomics">
        <title>Chromosome-level genome assembly and manually-curated proteome of model necrotroph Parastagonospora nodorum Sn15 reveals a genome-wide trove of candidate effector homologs, and redundancy of virulence-related functions within an accessory chromosome.</title>
        <authorList>
            <person name="Bertazzoni S."/>
            <person name="Jones D.A.B."/>
            <person name="Phan H.T."/>
            <person name="Tan K.-C."/>
            <person name="Hane J.K."/>
        </authorList>
    </citation>
    <scope>NUCLEOTIDE SEQUENCE [LARGE SCALE GENOMIC DNA]</scope>
    <source>
        <strain evidence="4">SN15 / ATCC MYA-4574 / FGSC 10173)</strain>
    </source>
</reference>
<keyword evidence="4" id="KW-1185">Reference proteome</keyword>
<dbReference type="EMBL" id="CP069025">
    <property type="protein sequence ID" value="QRC93672.1"/>
    <property type="molecule type" value="Genomic_DNA"/>
</dbReference>
<gene>
    <name evidence="3" type="ORF">JI435_038800</name>
</gene>
<dbReference type="Proteomes" id="UP000663193">
    <property type="component" value="Chromosome 3"/>
</dbReference>
<feature type="compositionally biased region" description="Low complexity" evidence="1">
    <location>
        <begin position="294"/>
        <end position="304"/>
    </location>
</feature>
<feature type="chain" id="PRO_5031153855" evidence="2">
    <location>
        <begin position="17"/>
        <end position="353"/>
    </location>
</feature>
<name>A0A7U2HZD5_PHANO</name>
<sequence length="353" mass="35812">MVNIILSTFFVALTSATRLPRHADDMDVNPTTQAGAAAPSEAVKWVYVTATDYITVYPTASQAPAPTPPGSVPIVESKKPSAIPSLALSSSLIPYGSGLPGPSPLSSATIVVSKAPEASTTACNKASSSMAGPPTQLPASLTLVPHGFPGYKPAPASCAAPVAPLSSATPSALTPTPTPTSMAATSTAIVIVPTSLPVVLARSFNWSKDSLSIAVDKRQDDESESSSTRTTTIKTTIVTSRLPSSTLRSALSSTAKPSKTDSATVVTSVVVGDGRCPYPYPGVHCGGPETTLVTKTKSSQSTSTKKQEPKASASAGDCPTRLRLTATSTVVLVLVTDFILTVAASAPPACCGG</sequence>
<feature type="region of interest" description="Disordered" evidence="1">
    <location>
        <begin position="291"/>
        <end position="317"/>
    </location>
</feature>